<dbReference type="AlphaFoldDB" id="A0A8A0RJR4"/>
<accession>A0A8A0RJR4</accession>
<dbReference type="Proteomes" id="UP000662904">
    <property type="component" value="Chromosome"/>
</dbReference>
<gene>
    <name evidence="1" type="ORF">H0A61_00195</name>
</gene>
<keyword evidence="2" id="KW-1185">Reference proteome</keyword>
<dbReference type="Pfam" id="PF10050">
    <property type="entry name" value="DUF2284"/>
    <property type="match status" value="1"/>
</dbReference>
<sequence>MDFGQQIEQAGKLIEFLIEMGAWRAKLIKTRDIIVDERVRFQCAHSGCRDYGKLMCPPNTPAIDEFRKVLGRYTFGIILQVKGEIKGEDWQKESDMYALKLHDLVYRGEKQAFALGFPFAAGLIGGSCKLCSECGEKCSNRSRARPSLEAVGIDVIRTCRNADMSVNFEKGRVIWTGLILLD</sequence>
<evidence type="ECO:0008006" key="3">
    <source>
        <dbReference type="Google" id="ProtNLM"/>
    </source>
</evidence>
<proteinExistence type="predicted"/>
<dbReference type="KEGG" id="kme:H0A61_00195"/>
<dbReference type="EMBL" id="CP059066">
    <property type="protein sequence ID" value="QSQ07878.1"/>
    <property type="molecule type" value="Genomic_DNA"/>
</dbReference>
<dbReference type="RefSeq" id="WP_206708127.1">
    <property type="nucleotide sequence ID" value="NZ_CP059066.1"/>
</dbReference>
<evidence type="ECO:0000313" key="2">
    <source>
        <dbReference type="Proteomes" id="UP000662904"/>
    </source>
</evidence>
<organism evidence="1 2">
    <name type="scientific">Koleobacter methoxysyntrophicus</name>
    <dbReference type="NCBI Taxonomy" id="2751313"/>
    <lineage>
        <taxon>Bacteria</taxon>
        <taxon>Bacillati</taxon>
        <taxon>Bacillota</taxon>
        <taxon>Clostridia</taxon>
        <taxon>Koleobacterales</taxon>
        <taxon>Koleobacteraceae</taxon>
        <taxon>Koleobacter</taxon>
    </lineage>
</organism>
<evidence type="ECO:0000313" key="1">
    <source>
        <dbReference type="EMBL" id="QSQ07878.1"/>
    </source>
</evidence>
<protein>
    <recommendedName>
        <fullName evidence="3">Metal-binding protein</fullName>
    </recommendedName>
</protein>
<dbReference type="InterPro" id="IPR019271">
    <property type="entry name" value="DUF2284_metal-binding"/>
</dbReference>
<reference evidence="1" key="1">
    <citation type="submission" date="2020-07" db="EMBL/GenBank/DDBJ databases">
        <title>Koleobacter methoxysyntrophicus gen. nov., sp. nov., a novel anaerobic bacterium isolated from deep subsurface oil field and proposal of Koleobacterales ord. nov. in the phylum Firmicutes.</title>
        <authorList>
            <person name="Sakamoto S."/>
            <person name="Tamaki H."/>
        </authorList>
    </citation>
    <scope>NUCLEOTIDE SEQUENCE</scope>
    <source>
        <strain evidence="1">NRmbB1</strain>
    </source>
</reference>
<name>A0A8A0RJR4_9FIRM</name>